<protein>
    <submittedName>
        <fullName evidence="1">Uncharacterized protein</fullName>
    </submittedName>
</protein>
<keyword evidence="2" id="KW-1185">Reference proteome</keyword>
<evidence type="ECO:0000313" key="1">
    <source>
        <dbReference type="EMBL" id="KAK3740379.1"/>
    </source>
</evidence>
<dbReference type="AlphaFoldDB" id="A0AAE1CW94"/>
<proteinExistence type="predicted"/>
<organism evidence="1 2">
    <name type="scientific">Elysia crispata</name>
    <name type="common">lettuce slug</name>
    <dbReference type="NCBI Taxonomy" id="231223"/>
    <lineage>
        <taxon>Eukaryota</taxon>
        <taxon>Metazoa</taxon>
        <taxon>Spiralia</taxon>
        <taxon>Lophotrochozoa</taxon>
        <taxon>Mollusca</taxon>
        <taxon>Gastropoda</taxon>
        <taxon>Heterobranchia</taxon>
        <taxon>Euthyneura</taxon>
        <taxon>Panpulmonata</taxon>
        <taxon>Sacoglossa</taxon>
        <taxon>Placobranchoidea</taxon>
        <taxon>Plakobranchidae</taxon>
        <taxon>Elysia</taxon>
    </lineage>
</organism>
<dbReference type="Proteomes" id="UP001283361">
    <property type="component" value="Unassembled WGS sequence"/>
</dbReference>
<dbReference type="EMBL" id="JAWDGP010006471">
    <property type="protein sequence ID" value="KAK3740379.1"/>
    <property type="molecule type" value="Genomic_DNA"/>
</dbReference>
<comment type="caution">
    <text evidence="1">The sequence shown here is derived from an EMBL/GenBank/DDBJ whole genome shotgun (WGS) entry which is preliminary data.</text>
</comment>
<evidence type="ECO:0000313" key="2">
    <source>
        <dbReference type="Proteomes" id="UP001283361"/>
    </source>
</evidence>
<sequence>MARGAWKPFAELCPLLEETKKEDVSKRTRTWRRRYVETRQKIDLERGPAIEAERQTTQTTRLIKSGRGDTAFAEQQQCWCSGQPCLSWRGHLTRLSSSENDRELDPPMACFG</sequence>
<gene>
    <name evidence="1" type="ORF">RRG08_004315</name>
</gene>
<name>A0AAE1CW94_9GAST</name>
<reference evidence="1" key="1">
    <citation type="journal article" date="2023" name="G3 (Bethesda)">
        <title>A reference genome for the long-term kleptoplast-retaining sea slug Elysia crispata morphotype clarki.</title>
        <authorList>
            <person name="Eastman K.E."/>
            <person name="Pendleton A.L."/>
            <person name="Shaikh M.A."/>
            <person name="Suttiyut T."/>
            <person name="Ogas R."/>
            <person name="Tomko P."/>
            <person name="Gavelis G."/>
            <person name="Widhalm J.R."/>
            <person name="Wisecaver J.H."/>
        </authorList>
    </citation>
    <scope>NUCLEOTIDE SEQUENCE</scope>
    <source>
        <strain evidence="1">ECLA1</strain>
    </source>
</reference>
<accession>A0AAE1CW94</accession>